<evidence type="ECO:0000313" key="2">
    <source>
        <dbReference type="EMBL" id="MBB3106115.1"/>
    </source>
</evidence>
<gene>
    <name evidence="2" type="ORF">FHS24_000606</name>
</gene>
<dbReference type="Proteomes" id="UP000588111">
    <property type="component" value="Unassembled WGS sequence"/>
</dbReference>
<evidence type="ECO:0000256" key="1">
    <source>
        <dbReference type="SAM" id="Phobius"/>
    </source>
</evidence>
<keyword evidence="1" id="KW-0472">Membrane</keyword>
<keyword evidence="1" id="KW-0812">Transmembrane</keyword>
<organism evidence="2 3">
    <name type="scientific">Psychrobacter luti</name>
    <dbReference type="NCBI Taxonomy" id="198481"/>
    <lineage>
        <taxon>Bacteria</taxon>
        <taxon>Pseudomonadati</taxon>
        <taxon>Pseudomonadota</taxon>
        <taxon>Gammaproteobacteria</taxon>
        <taxon>Moraxellales</taxon>
        <taxon>Moraxellaceae</taxon>
        <taxon>Psychrobacter</taxon>
    </lineage>
</organism>
<accession>A0A839TDJ6</accession>
<proteinExistence type="predicted"/>
<keyword evidence="1" id="KW-1133">Transmembrane helix</keyword>
<feature type="transmembrane region" description="Helical" evidence="1">
    <location>
        <begin position="6"/>
        <end position="36"/>
    </location>
</feature>
<name>A0A839TDJ6_9GAMM</name>
<reference evidence="2 3" key="1">
    <citation type="submission" date="2020-08" db="EMBL/GenBank/DDBJ databases">
        <title>Genomic Encyclopedia of Type Strains, Phase III (KMG-III): the genomes of soil and plant-associated and newly described type strains.</title>
        <authorList>
            <person name="Whitman W."/>
        </authorList>
    </citation>
    <scope>NUCLEOTIDE SEQUENCE [LARGE SCALE GENOMIC DNA]</scope>
    <source>
        <strain evidence="2 3">CECT 5885</strain>
    </source>
</reference>
<comment type="caution">
    <text evidence="2">The sequence shown here is derived from an EMBL/GenBank/DDBJ whole genome shotgun (WGS) entry which is preliminary data.</text>
</comment>
<dbReference type="EMBL" id="JACHXL010000001">
    <property type="protein sequence ID" value="MBB3106115.1"/>
    <property type="molecule type" value="Genomic_DNA"/>
</dbReference>
<evidence type="ECO:0000313" key="3">
    <source>
        <dbReference type="Proteomes" id="UP000588111"/>
    </source>
</evidence>
<keyword evidence="3" id="KW-1185">Reference proteome</keyword>
<sequence>MASIFGLLVISLISGSAILLIIAMIGGFIKAVMYLFGHR</sequence>
<protein>
    <submittedName>
        <fullName evidence="2">Uncharacterized protein</fullName>
    </submittedName>
</protein>
<dbReference type="AlphaFoldDB" id="A0A839TDJ6"/>